<protein>
    <submittedName>
        <fullName evidence="3">Glycerophosphoryl diester phosphodiesterase</fullName>
        <ecNumber evidence="3">3.1.4.46</ecNumber>
    </submittedName>
</protein>
<dbReference type="InterPro" id="IPR017946">
    <property type="entry name" value="PLC-like_Pdiesterase_TIM-brl"/>
</dbReference>
<dbReference type="Pfam" id="PF03009">
    <property type="entry name" value="GDPD"/>
    <property type="match status" value="1"/>
</dbReference>
<sequence>MKRLIRLMAACGFLIIGTAACSGKEAGPAELPDDRFLAIAHRGASEYRPENSLPAFRLAEEMDADYIELDIQMTKDGQLVVIHDDDLGRLADEPEKVEDLTLDEMEEIPYGEYFNEKHPASADPAYEKVTFSALDDVLSEIGTSINYYIELKTPDESGDMEQAILDELMAHDIIGKDSVKTDKEGLPRVIFQSFSEDGLIRLHEMRPDLPLFRLFTFADGDDAELTPGQAERISRYASGINIPEEAANKDFIEAMHVHGLKVHVYTVNKEKDVQKLIDMGADGVFTNRPDLAVQYAVEAD</sequence>
<evidence type="ECO:0000256" key="1">
    <source>
        <dbReference type="SAM" id="SignalP"/>
    </source>
</evidence>
<dbReference type="SUPFAM" id="SSF51695">
    <property type="entry name" value="PLC-like phosphodiesterases"/>
    <property type="match status" value="1"/>
</dbReference>
<dbReference type="PANTHER" id="PTHR46211:SF7">
    <property type="entry name" value="GLYCEROPHOSPHODIESTER PHOSPHODIESTERASE"/>
    <property type="match status" value="1"/>
</dbReference>
<keyword evidence="3" id="KW-0378">Hydrolase</keyword>
<dbReference type="PROSITE" id="PS51257">
    <property type="entry name" value="PROKAR_LIPOPROTEIN"/>
    <property type="match status" value="1"/>
</dbReference>
<dbReference type="EMBL" id="JBEPLW010000003">
    <property type="protein sequence ID" value="MET3575028.1"/>
    <property type="molecule type" value="Genomic_DNA"/>
</dbReference>
<dbReference type="Gene3D" id="3.20.20.190">
    <property type="entry name" value="Phosphatidylinositol (PI) phosphodiesterase"/>
    <property type="match status" value="1"/>
</dbReference>
<name>A0ABV2G9S4_9BACL</name>
<dbReference type="Proteomes" id="UP001549099">
    <property type="component" value="Unassembled WGS sequence"/>
</dbReference>
<keyword evidence="4" id="KW-1185">Reference proteome</keyword>
<evidence type="ECO:0000313" key="3">
    <source>
        <dbReference type="EMBL" id="MET3575028.1"/>
    </source>
</evidence>
<accession>A0ABV2G9S4</accession>
<feature type="signal peptide" evidence="1">
    <location>
        <begin position="1"/>
        <end position="21"/>
    </location>
</feature>
<evidence type="ECO:0000259" key="2">
    <source>
        <dbReference type="PROSITE" id="PS51704"/>
    </source>
</evidence>
<feature type="domain" description="GP-PDE" evidence="2">
    <location>
        <begin position="36"/>
        <end position="296"/>
    </location>
</feature>
<dbReference type="RefSeq" id="WP_354195786.1">
    <property type="nucleotide sequence ID" value="NZ_JBEPLW010000003.1"/>
</dbReference>
<proteinExistence type="predicted"/>
<evidence type="ECO:0000313" key="4">
    <source>
        <dbReference type="Proteomes" id="UP001549099"/>
    </source>
</evidence>
<dbReference type="EC" id="3.1.4.46" evidence="3"/>
<comment type="caution">
    <text evidence="3">The sequence shown here is derived from an EMBL/GenBank/DDBJ whole genome shotgun (WGS) entry which is preliminary data.</text>
</comment>
<keyword evidence="1" id="KW-0732">Signal</keyword>
<dbReference type="PANTHER" id="PTHR46211">
    <property type="entry name" value="GLYCEROPHOSPHORYL DIESTER PHOSPHODIESTERASE"/>
    <property type="match status" value="1"/>
</dbReference>
<organism evidence="3 4">
    <name type="scientific">Bhargavaea ullalensis</name>
    <dbReference type="NCBI Taxonomy" id="1265685"/>
    <lineage>
        <taxon>Bacteria</taxon>
        <taxon>Bacillati</taxon>
        <taxon>Bacillota</taxon>
        <taxon>Bacilli</taxon>
        <taxon>Bacillales</taxon>
        <taxon>Caryophanaceae</taxon>
        <taxon>Bhargavaea</taxon>
    </lineage>
</organism>
<feature type="chain" id="PRO_5047379263" evidence="1">
    <location>
        <begin position="22"/>
        <end position="300"/>
    </location>
</feature>
<dbReference type="GO" id="GO:0008889">
    <property type="term" value="F:glycerophosphodiester phosphodiesterase activity"/>
    <property type="evidence" value="ECO:0007669"/>
    <property type="project" value="UniProtKB-EC"/>
</dbReference>
<gene>
    <name evidence="3" type="ORF">ABID49_000912</name>
</gene>
<reference evidence="3 4" key="1">
    <citation type="submission" date="2024-06" db="EMBL/GenBank/DDBJ databases">
        <title>Genomic Encyclopedia of Type Strains, Phase IV (KMG-IV): sequencing the most valuable type-strain genomes for metagenomic binning, comparative biology and taxonomic classification.</title>
        <authorList>
            <person name="Goeker M."/>
        </authorList>
    </citation>
    <scope>NUCLEOTIDE SEQUENCE [LARGE SCALE GENOMIC DNA]</scope>
    <source>
        <strain evidence="3 4">DSM 26128</strain>
    </source>
</reference>
<dbReference type="PROSITE" id="PS51704">
    <property type="entry name" value="GP_PDE"/>
    <property type="match status" value="1"/>
</dbReference>
<dbReference type="InterPro" id="IPR030395">
    <property type="entry name" value="GP_PDE_dom"/>
</dbReference>